<evidence type="ECO:0000256" key="1">
    <source>
        <dbReference type="SAM" id="SignalP"/>
    </source>
</evidence>
<organism evidence="2 3">
    <name type="scientific">Rhizobium mesoamericanum STM3625</name>
    <dbReference type="NCBI Taxonomy" id="1211777"/>
    <lineage>
        <taxon>Bacteria</taxon>
        <taxon>Pseudomonadati</taxon>
        <taxon>Pseudomonadota</taxon>
        <taxon>Alphaproteobacteria</taxon>
        <taxon>Hyphomicrobiales</taxon>
        <taxon>Rhizobiaceae</taxon>
        <taxon>Rhizobium/Agrobacterium group</taxon>
        <taxon>Rhizobium</taxon>
    </lineage>
</organism>
<gene>
    <name evidence="2" type="ORF">BN77_2116</name>
</gene>
<dbReference type="InterPro" id="IPR012645">
    <property type="entry name" value="CHP02301"/>
</dbReference>
<evidence type="ECO:0000313" key="2">
    <source>
        <dbReference type="EMBL" id="CCM74964.1"/>
    </source>
</evidence>
<evidence type="ECO:0000313" key="3">
    <source>
        <dbReference type="Proteomes" id="UP000009319"/>
    </source>
</evidence>
<reference evidence="2 3" key="1">
    <citation type="journal article" date="2013" name="Genome Announc.">
        <title>Draft Genome Sequence of Rhizobium mesoamericanum STM3625, a Nitrogen-Fixing Symbiont of Mimosa pudica Isolated in French Guiana (South America).</title>
        <authorList>
            <person name="Moulin L."/>
            <person name="Mornico D."/>
            <person name="Melkonian R."/>
            <person name="Klonowska A."/>
        </authorList>
    </citation>
    <scope>NUCLEOTIDE SEQUENCE [LARGE SCALE GENOMIC DNA]</scope>
    <source>
        <strain evidence="2 3">STM3625</strain>
    </source>
</reference>
<dbReference type="HOGENOM" id="CLU_118542_1_0_5"/>
<dbReference type="Proteomes" id="UP000009319">
    <property type="component" value="Unassembled WGS sequence"/>
</dbReference>
<protein>
    <recommendedName>
        <fullName evidence="4">TIGR02301 family protein</fullName>
    </recommendedName>
</protein>
<comment type="caution">
    <text evidence="2">The sequence shown here is derived from an EMBL/GenBank/DDBJ whole genome shotgun (WGS) entry which is preliminary data.</text>
</comment>
<accession>K0PYD8</accession>
<feature type="signal peptide" evidence="1">
    <location>
        <begin position="1"/>
        <end position="39"/>
    </location>
</feature>
<name>K0PYD8_9HYPH</name>
<dbReference type="STRING" id="1211777.BN77_2116"/>
<keyword evidence="1" id="KW-0732">Signal</keyword>
<evidence type="ECO:0008006" key="4">
    <source>
        <dbReference type="Google" id="ProtNLM"/>
    </source>
</evidence>
<sequence>MRLVPVTVRVSTADMIPVRRAFLSLALCASVALPASTLAQGPTPTRPPEENALKTVAVPYDDKLSRLAEVLGSVHYLRTLCKAEDSGEWRVHMQQLLDSEAKDEPQRKEQLTAAFNRGYRAFASVYTDCTQAAIVAEERYRAEGATLAIEITSRFGN</sequence>
<feature type="chain" id="PRO_5003835688" description="TIGR02301 family protein" evidence="1">
    <location>
        <begin position="40"/>
        <end position="157"/>
    </location>
</feature>
<proteinExistence type="predicted"/>
<dbReference type="eggNOG" id="COG5451">
    <property type="taxonomic scope" value="Bacteria"/>
</dbReference>
<dbReference type="AlphaFoldDB" id="K0PYD8"/>
<dbReference type="Pfam" id="PF09539">
    <property type="entry name" value="DUF2385"/>
    <property type="match status" value="1"/>
</dbReference>
<dbReference type="NCBIfam" id="TIGR02301">
    <property type="entry name" value="TIGR02301 family protein"/>
    <property type="match status" value="1"/>
</dbReference>
<dbReference type="EMBL" id="CANI01000009">
    <property type="protein sequence ID" value="CCM74964.1"/>
    <property type="molecule type" value="Genomic_DNA"/>
</dbReference>
<dbReference type="RefSeq" id="WP_007531216.1">
    <property type="nucleotide sequence ID" value="NZ_HF536772.1"/>
</dbReference>
<keyword evidence="3" id="KW-1185">Reference proteome</keyword>